<evidence type="ECO:0000313" key="2">
    <source>
        <dbReference type="Proteomes" id="UP000000377"/>
    </source>
</evidence>
<dbReference type="KEGG" id="sbh:SBI_08998"/>
<dbReference type="RefSeq" id="WP_014181563.1">
    <property type="nucleotide sequence ID" value="NC_016582.1"/>
</dbReference>
<name>D7C076_STRBB</name>
<dbReference type="Proteomes" id="UP000000377">
    <property type="component" value="Chromosome"/>
</dbReference>
<dbReference type="AlphaFoldDB" id="D7C076"/>
<dbReference type="HOGENOM" id="CLU_2525993_0_0_11"/>
<organism evidence="1 2">
    <name type="scientific">Streptomyces bingchenggensis (strain BCW-1)</name>
    <dbReference type="NCBI Taxonomy" id="749414"/>
    <lineage>
        <taxon>Bacteria</taxon>
        <taxon>Bacillati</taxon>
        <taxon>Actinomycetota</taxon>
        <taxon>Actinomycetes</taxon>
        <taxon>Kitasatosporales</taxon>
        <taxon>Streptomycetaceae</taxon>
        <taxon>Streptomyces</taxon>
    </lineage>
</organism>
<dbReference type="EMBL" id="CP002047">
    <property type="protein sequence ID" value="ADI12116.1"/>
    <property type="molecule type" value="Genomic_DNA"/>
</dbReference>
<protein>
    <submittedName>
        <fullName evidence="1">Uncharacterized protein</fullName>
    </submittedName>
</protein>
<gene>
    <name evidence="1" type="ordered locus">SBI_08998</name>
</gene>
<reference evidence="1 2" key="1">
    <citation type="journal article" date="2010" name="J. Bacteriol.">
        <title>Genome sequence of the milbemycin-producing bacterium Streptomyces bingchenggensis.</title>
        <authorList>
            <person name="Wang X.J."/>
            <person name="Yan Y.J."/>
            <person name="Zhang B."/>
            <person name="An J."/>
            <person name="Wang J.J."/>
            <person name="Tian J."/>
            <person name="Jiang L."/>
            <person name="Chen Y.H."/>
            <person name="Huang S.X."/>
            <person name="Yin M."/>
            <person name="Zhang J."/>
            <person name="Gao A.L."/>
            <person name="Liu C.X."/>
            <person name="Zhu Z.X."/>
            <person name="Xiang W.S."/>
        </authorList>
    </citation>
    <scope>NUCLEOTIDE SEQUENCE [LARGE SCALE GENOMIC DNA]</scope>
    <source>
        <strain evidence="1 2">BCW-1</strain>
    </source>
</reference>
<accession>D7C076</accession>
<evidence type="ECO:0000313" key="1">
    <source>
        <dbReference type="EMBL" id="ADI12116.1"/>
    </source>
</evidence>
<dbReference type="eggNOG" id="ENOG5030KW7">
    <property type="taxonomic scope" value="Bacteria"/>
</dbReference>
<sequence length="83" mass="9382">MSGHRPVDVPRSFKLSGDVRLLDDQFVIPVQVFRNGIYESTDLAALSVDNASVLNAQLTRLLDERACLGPRRRKDPNSPWSRF</sequence>
<keyword evidence="2" id="KW-1185">Reference proteome</keyword>
<proteinExistence type="predicted"/>